<dbReference type="OrthoDB" id="5330858at2759"/>
<organism evidence="1 2">
    <name type="scientific">Elsinoe batatas</name>
    <dbReference type="NCBI Taxonomy" id="2601811"/>
    <lineage>
        <taxon>Eukaryota</taxon>
        <taxon>Fungi</taxon>
        <taxon>Dikarya</taxon>
        <taxon>Ascomycota</taxon>
        <taxon>Pezizomycotina</taxon>
        <taxon>Dothideomycetes</taxon>
        <taxon>Dothideomycetidae</taxon>
        <taxon>Myriangiales</taxon>
        <taxon>Elsinoaceae</taxon>
        <taxon>Elsinoe</taxon>
    </lineage>
</organism>
<gene>
    <name evidence="1" type="ORF">KVT40_000355</name>
</gene>
<protein>
    <submittedName>
        <fullName evidence="1">Uncharacterized protein</fullName>
    </submittedName>
</protein>
<comment type="caution">
    <text evidence="1">The sequence shown here is derived from an EMBL/GenBank/DDBJ whole genome shotgun (WGS) entry which is preliminary data.</text>
</comment>
<evidence type="ECO:0000313" key="2">
    <source>
        <dbReference type="Proteomes" id="UP000809789"/>
    </source>
</evidence>
<name>A0A8K0PGC9_9PEZI</name>
<dbReference type="EMBL" id="JAESVG020000001">
    <property type="protein sequence ID" value="KAG8631215.1"/>
    <property type="molecule type" value="Genomic_DNA"/>
</dbReference>
<accession>A0A8K0PGC9</accession>
<sequence length="876" mass="96811">MTDRIGEPYELLSLPKPFGGPGSRTQAEAVWQYSSTRIRLRSEVVVAVDGEGLYLYDVDNPRLITSYAVSPDTRFSCPPTSLIRKRSDRKLERITYAAVQLKDSQKSRILCFVEERRKQNAAELDQPAWKQFEVDVEGTGQSALALLAVPVDLSELDIAKALHLCIVYKQHVIESYTGDISRRQFVFRREAAKHRESIHEFAATVSLDSLRKGLLKDRQDLAAVIEDTGIDAAQPNILFLIRSDRHIQKDKNEKTIMLARLIGSTSIEEPGSYLKRHGLMKVQRVPKTTTGTATRFQLSNDGLQLSAQTDGSLHLWNLAQSFVTNTSSHTDIISHLNLAHSEVLTSTANTCSLYNARWQAERARFTAVNLDSKIGEKRVRDSSLPALNSVNFVQYFDSASIVVALSPGALVGIPVTRSSGSKKRRTDMTLADSIGKGATRSSSKAETKLSTFAQEVRELVQAGNVLGLEDLVAAQIGLQSHTDQEEAINGHTEGATAPEKVWSFPNDDAIILRRTDLSKAKIVLRECVGSGSPTASHPSLRLYSDMVFRWLAISGVLSSFGEKSQKGGLMAALAEYDSTLAIMETVLRWDFHLDIDEIVQALSIAIDSLDSPIPQQDQLEDDFNNADAVNQPDDDSVADATQAAEDDLAFAIASLNHGTAIRSGLLKSIFDRLFAFPNPNIVQAFKSMLTPRELVFLINLLRIELADGGWTTRYTDERYEDDLDDGPADNSISIIIKLLNSAIDAVGPTGWNVGLSSDKQLNTDEMLLVLRAEVNAALDGCQEYQAIADTLQDFTKYCVLAEPLRHKKKRKVDALWNPGFIKDEAEDVLLPLGARLDRIEGTRVNKGGRVDVKSKNQIGQEISMRVGRYSIDKIRV</sequence>
<keyword evidence="2" id="KW-1185">Reference proteome</keyword>
<evidence type="ECO:0000313" key="1">
    <source>
        <dbReference type="EMBL" id="KAG8631215.1"/>
    </source>
</evidence>
<dbReference type="AlphaFoldDB" id="A0A8K0PGC9"/>
<dbReference type="Proteomes" id="UP000809789">
    <property type="component" value="Unassembled WGS sequence"/>
</dbReference>
<proteinExistence type="predicted"/>
<reference evidence="1" key="1">
    <citation type="submission" date="2021-07" db="EMBL/GenBank/DDBJ databases">
        <title>Elsinoe batatas strain:CRI-CJ2 Genome sequencing and assembly.</title>
        <authorList>
            <person name="Huang L."/>
        </authorList>
    </citation>
    <scope>NUCLEOTIDE SEQUENCE</scope>
    <source>
        <strain evidence="1">CRI-CJ2</strain>
    </source>
</reference>